<feature type="transmembrane region" description="Helical" evidence="6">
    <location>
        <begin position="329"/>
        <end position="346"/>
    </location>
</feature>
<dbReference type="InterPro" id="IPR020846">
    <property type="entry name" value="MFS_dom"/>
</dbReference>
<feature type="domain" description="Major facilitator superfamily (MFS) profile" evidence="7">
    <location>
        <begin position="56"/>
        <end position="472"/>
    </location>
</feature>
<dbReference type="Gene3D" id="1.20.1250.20">
    <property type="entry name" value="MFS general substrate transporter like domains"/>
    <property type="match status" value="2"/>
</dbReference>
<evidence type="ECO:0000313" key="8">
    <source>
        <dbReference type="EMBL" id="KXT00388.1"/>
    </source>
</evidence>
<feature type="transmembrane region" description="Helical" evidence="6">
    <location>
        <begin position="216"/>
        <end position="238"/>
    </location>
</feature>
<feature type="transmembrane region" description="Helical" evidence="6">
    <location>
        <begin position="353"/>
        <end position="372"/>
    </location>
</feature>
<feature type="transmembrane region" description="Helical" evidence="6">
    <location>
        <begin position="152"/>
        <end position="172"/>
    </location>
</feature>
<feature type="transmembrane region" description="Helical" evidence="6">
    <location>
        <begin position="290"/>
        <end position="309"/>
    </location>
</feature>
<dbReference type="GO" id="GO:0022857">
    <property type="term" value="F:transmembrane transporter activity"/>
    <property type="evidence" value="ECO:0007669"/>
    <property type="project" value="InterPro"/>
</dbReference>
<evidence type="ECO:0000256" key="5">
    <source>
        <dbReference type="ARBA" id="ARBA00023136"/>
    </source>
</evidence>
<dbReference type="InterPro" id="IPR011701">
    <property type="entry name" value="MFS"/>
</dbReference>
<dbReference type="PANTHER" id="PTHR43791:SF38">
    <property type="entry name" value="MAJOR FACILITATOR SUPERFAMILY (MFS) PROFILE DOMAIN-CONTAINING PROTEIN"/>
    <property type="match status" value="1"/>
</dbReference>
<dbReference type="InterPro" id="IPR036259">
    <property type="entry name" value="MFS_trans_sf"/>
</dbReference>
<proteinExistence type="predicted"/>
<feature type="transmembrane region" description="Helical" evidence="6">
    <location>
        <begin position="184"/>
        <end position="204"/>
    </location>
</feature>
<protein>
    <recommendedName>
        <fullName evidence="7">Major facilitator superfamily (MFS) profile domain-containing protein</fullName>
    </recommendedName>
</protein>
<dbReference type="PANTHER" id="PTHR43791">
    <property type="entry name" value="PERMEASE-RELATED"/>
    <property type="match status" value="1"/>
</dbReference>
<comment type="subcellular location">
    <subcellularLocation>
        <location evidence="1">Membrane</location>
        <topology evidence="1">Multi-pass membrane protein</topology>
    </subcellularLocation>
</comment>
<dbReference type="Pfam" id="PF07690">
    <property type="entry name" value="MFS_1"/>
    <property type="match status" value="1"/>
</dbReference>
<name>A0A139HD72_9PEZI</name>
<dbReference type="AlphaFoldDB" id="A0A139HD72"/>
<feature type="transmembrane region" description="Helical" evidence="6">
    <location>
        <begin position="378"/>
        <end position="401"/>
    </location>
</feature>
<keyword evidence="2" id="KW-0813">Transport</keyword>
<dbReference type="OrthoDB" id="2962993at2759"/>
<dbReference type="Proteomes" id="UP000070133">
    <property type="component" value="Unassembled WGS sequence"/>
</dbReference>
<comment type="caution">
    <text evidence="8">The sequence shown here is derived from an EMBL/GenBank/DDBJ whole genome shotgun (WGS) entry which is preliminary data.</text>
</comment>
<feature type="transmembrane region" description="Helical" evidence="6">
    <location>
        <begin position="413"/>
        <end position="434"/>
    </location>
</feature>
<evidence type="ECO:0000256" key="2">
    <source>
        <dbReference type="ARBA" id="ARBA00022448"/>
    </source>
</evidence>
<dbReference type="FunFam" id="1.20.1250.20:FF:000057">
    <property type="entry name" value="MFS general substrate transporter"/>
    <property type="match status" value="1"/>
</dbReference>
<dbReference type="EMBL" id="LFZN01000074">
    <property type="protein sequence ID" value="KXT00388.1"/>
    <property type="molecule type" value="Genomic_DNA"/>
</dbReference>
<dbReference type="PROSITE" id="PS50850">
    <property type="entry name" value="MFS"/>
    <property type="match status" value="1"/>
</dbReference>
<evidence type="ECO:0000256" key="6">
    <source>
        <dbReference type="SAM" id="Phobius"/>
    </source>
</evidence>
<evidence type="ECO:0000256" key="1">
    <source>
        <dbReference type="ARBA" id="ARBA00004141"/>
    </source>
</evidence>
<feature type="transmembrane region" description="Helical" evidence="6">
    <location>
        <begin position="56"/>
        <end position="74"/>
    </location>
</feature>
<feature type="transmembrane region" description="Helical" evidence="6">
    <location>
        <begin position="446"/>
        <end position="465"/>
    </location>
</feature>
<keyword evidence="3 6" id="KW-0812">Transmembrane</keyword>
<evidence type="ECO:0000259" key="7">
    <source>
        <dbReference type="PROSITE" id="PS50850"/>
    </source>
</evidence>
<gene>
    <name evidence="8" type="ORF">AC578_3357</name>
</gene>
<feature type="transmembrane region" description="Helical" evidence="6">
    <location>
        <begin position="94"/>
        <end position="115"/>
    </location>
</feature>
<evidence type="ECO:0000313" key="9">
    <source>
        <dbReference type="Proteomes" id="UP000070133"/>
    </source>
</evidence>
<feature type="transmembrane region" description="Helical" evidence="6">
    <location>
        <begin position="122"/>
        <end position="140"/>
    </location>
</feature>
<evidence type="ECO:0000256" key="4">
    <source>
        <dbReference type="ARBA" id="ARBA00022989"/>
    </source>
</evidence>
<sequence length="501" mass="55767">MSRHSSISAEHQAKSKDQEQWVEIAQQQNIDMHGIEPYVPGSDAEKRLLRKLDMRIIPCCWILYLLGYLDRANIGNAKTGGLEKDFGLSSTQYSVILLVFFVSYVIFEIPSNLVLTRVRPSLYLPGLAVLWGGIAAAMAGCKNWHQLAGVRFALGVIEAGFAPGIAFYLSCWYKRYELARRYSWYYTAVACAGIVSGLLAGLITQNLDGAHGIAGWRWLFIIEGVGSSAVGLVVWFFMADYPSTTRWLTPEERILAAQRMAYDGIGSTQGTEEQVKEWTAFKMTISDWKVWALALIYALVTGSQTMQYFIPTLVGVFGWNGWEGQYHSIPPYAFALVCTLAFPWVSDHYKNKPLFISIFAGFDTLMFIILAATRNHTVRYVFTVFAFGPIYGLAPLILMWVPNVIDTPAEKRAVAIALVNALGNLSSIYGVFLWPKSDAPQYVPGFSATTVFIAGICVLAPVVAWRFNKEQGTGSVTRLGVENAMPWRKVETEVQMAKSDV</sequence>
<keyword evidence="9" id="KW-1185">Reference proteome</keyword>
<evidence type="ECO:0000256" key="3">
    <source>
        <dbReference type="ARBA" id="ARBA00022692"/>
    </source>
</evidence>
<organism evidence="8 9">
    <name type="scientific">Pseudocercospora eumusae</name>
    <dbReference type="NCBI Taxonomy" id="321146"/>
    <lineage>
        <taxon>Eukaryota</taxon>
        <taxon>Fungi</taxon>
        <taxon>Dikarya</taxon>
        <taxon>Ascomycota</taxon>
        <taxon>Pezizomycotina</taxon>
        <taxon>Dothideomycetes</taxon>
        <taxon>Dothideomycetidae</taxon>
        <taxon>Mycosphaerellales</taxon>
        <taxon>Mycosphaerellaceae</taxon>
        <taxon>Pseudocercospora</taxon>
    </lineage>
</organism>
<reference evidence="8 9" key="1">
    <citation type="submission" date="2015-07" db="EMBL/GenBank/DDBJ databases">
        <title>Comparative genomics of the Sigatoka disease complex on banana suggests a link between parallel evolutionary changes in Pseudocercospora fijiensis and Pseudocercospora eumusae and increased virulence on the banana host.</title>
        <authorList>
            <person name="Chang T.-C."/>
            <person name="Salvucci A."/>
            <person name="Crous P.W."/>
            <person name="Stergiopoulos I."/>
        </authorList>
    </citation>
    <scope>NUCLEOTIDE SEQUENCE [LARGE SCALE GENOMIC DNA]</scope>
    <source>
        <strain evidence="8 9">CBS 114824</strain>
    </source>
</reference>
<accession>A0A139HD72</accession>
<keyword evidence="4 6" id="KW-1133">Transmembrane helix</keyword>
<dbReference type="FunFam" id="1.20.1250.20:FF:000394">
    <property type="entry name" value="MFS general substrate transporter"/>
    <property type="match status" value="1"/>
</dbReference>
<dbReference type="GO" id="GO:0016020">
    <property type="term" value="C:membrane"/>
    <property type="evidence" value="ECO:0007669"/>
    <property type="project" value="UniProtKB-SubCell"/>
</dbReference>
<keyword evidence="5 6" id="KW-0472">Membrane</keyword>
<dbReference type="SUPFAM" id="SSF103473">
    <property type="entry name" value="MFS general substrate transporter"/>
    <property type="match status" value="1"/>
</dbReference>